<dbReference type="EnsemblPlants" id="OGLUM08G20800.1">
    <property type="protein sequence ID" value="OGLUM08G20800.1"/>
    <property type="gene ID" value="OGLUM08G20800"/>
</dbReference>
<feature type="compositionally biased region" description="Basic residues" evidence="1">
    <location>
        <begin position="91"/>
        <end position="100"/>
    </location>
</feature>
<sequence>MDNNGGSSVPTSSTRSGPFADITNVIDANLTNDHPAANKNGTNVPKDRENCQHNNLDCTDVTKLSATELKRKRAREWYASLTKEQKEDRNKKARDIRKRKNFESQGTENVGSIVTPVRLPFTNSADMSYSTPSEYTMPLQAEDAHGDVTNLSASELKKKRSREWYASLTKEQKEDRNRKAHEARRRRKDESQGNVPKATTSKFSAPTPMLGDISIVTAGDPAGREQWVSNDELLDTPTTKGTGNVYPYVHLQ</sequence>
<dbReference type="AlphaFoldDB" id="A0A0E0AXA6"/>
<dbReference type="Proteomes" id="UP000026961">
    <property type="component" value="Chromosome 8"/>
</dbReference>
<feature type="compositionally biased region" description="Polar residues" evidence="1">
    <location>
        <begin position="1"/>
        <end position="16"/>
    </location>
</feature>
<organism evidence="2">
    <name type="scientific">Oryza glumipatula</name>
    <dbReference type="NCBI Taxonomy" id="40148"/>
    <lineage>
        <taxon>Eukaryota</taxon>
        <taxon>Viridiplantae</taxon>
        <taxon>Streptophyta</taxon>
        <taxon>Embryophyta</taxon>
        <taxon>Tracheophyta</taxon>
        <taxon>Spermatophyta</taxon>
        <taxon>Magnoliopsida</taxon>
        <taxon>Liliopsida</taxon>
        <taxon>Poales</taxon>
        <taxon>Poaceae</taxon>
        <taxon>BOP clade</taxon>
        <taxon>Oryzoideae</taxon>
        <taxon>Oryzeae</taxon>
        <taxon>Oryzinae</taxon>
        <taxon>Oryza</taxon>
    </lineage>
</organism>
<proteinExistence type="predicted"/>
<protein>
    <submittedName>
        <fullName evidence="2">Uncharacterized protein</fullName>
    </submittedName>
</protein>
<feature type="region of interest" description="Disordered" evidence="1">
    <location>
        <begin position="1"/>
        <end position="48"/>
    </location>
</feature>
<accession>A0A0E0AXA6</accession>
<reference evidence="2" key="2">
    <citation type="submission" date="2018-05" db="EMBL/GenBank/DDBJ databases">
        <title>OgluRS3 (Oryza glumaepatula Reference Sequence Version 3).</title>
        <authorList>
            <person name="Zhang J."/>
            <person name="Kudrna D."/>
            <person name="Lee S."/>
            <person name="Talag J."/>
            <person name="Welchert J."/>
            <person name="Wing R.A."/>
        </authorList>
    </citation>
    <scope>NUCLEOTIDE SEQUENCE [LARGE SCALE GENOMIC DNA]</scope>
</reference>
<keyword evidence="3" id="KW-1185">Reference proteome</keyword>
<dbReference type="HOGENOM" id="CLU_067686_0_0_1"/>
<evidence type="ECO:0000313" key="2">
    <source>
        <dbReference type="EnsemblPlants" id="OGLUM08G20800.1"/>
    </source>
</evidence>
<feature type="region of interest" description="Disordered" evidence="1">
    <location>
        <begin position="168"/>
        <end position="210"/>
    </location>
</feature>
<dbReference type="Gramene" id="OGLUM08G20800.1">
    <property type="protein sequence ID" value="OGLUM08G20800.1"/>
    <property type="gene ID" value="OGLUM08G20800"/>
</dbReference>
<evidence type="ECO:0000256" key="1">
    <source>
        <dbReference type="SAM" id="MobiDB-lite"/>
    </source>
</evidence>
<feature type="compositionally biased region" description="Basic residues" evidence="1">
    <location>
        <begin position="178"/>
        <end position="187"/>
    </location>
</feature>
<name>A0A0E0AXA6_9ORYZ</name>
<feature type="region of interest" description="Disordered" evidence="1">
    <location>
        <begin position="85"/>
        <end position="107"/>
    </location>
</feature>
<feature type="compositionally biased region" description="Polar residues" evidence="1">
    <location>
        <begin position="192"/>
        <end position="204"/>
    </location>
</feature>
<evidence type="ECO:0000313" key="3">
    <source>
        <dbReference type="Proteomes" id="UP000026961"/>
    </source>
</evidence>
<reference evidence="2" key="1">
    <citation type="submission" date="2015-04" db="UniProtKB">
        <authorList>
            <consortium name="EnsemblPlants"/>
        </authorList>
    </citation>
    <scope>IDENTIFICATION</scope>
</reference>